<dbReference type="EMBL" id="LR797064">
    <property type="protein sequence ID" value="CAB4184503.1"/>
    <property type="molecule type" value="Genomic_DNA"/>
</dbReference>
<protein>
    <submittedName>
        <fullName evidence="1">Uncharacterized protein</fullName>
    </submittedName>
</protein>
<reference evidence="1" key="1">
    <citation type="submission" date="2020-05" db="EMBL/GenBank/DDBJ databases">
        <authorList>
            <person name="Chiriac C."/>
            <person name="Salcher M."/>
            <person name="Ghai R."/>
            <person name="Kavagutti S V."/>
        </authorList>
    </citation>
    <scope>NUCLEOTIDE SEQUENCE</scope>
</reference>
<accession>A0A6J5QJG5</accession>
<sequence>MITREAILSSPRRPPVAVTVAGQEAWLRYPTFGQWRAIMLARQGDKPVSAEDAARAVVVLLVDADGQRLFADSEWALLLAADPSIVTGLYATAWKTVLEIEDDKIEAAKGE</sequence>
<gene>
    <name evidence="1" type="ORF">UFOVP1124_14</name>
</gene>
<organism evidence="1">
    <name type="scientific">uncultured Caudovirales phage</name>
    <dbReference type="NCBI Taxonomy" id="2100421"/>
    <lineage>
        <taxon>Viruses</taxon>
        <taxon>Duplodnaviria</taxon>
        <taxon>Heunggongvirae</taxon>
        <taxon>Uroviricota</taxon>
        <taxon>Caudoviricetes</taxon>
        <taxon>Peduoviridae</taxon>
        <taxon>Maltschvirus</taxon>
        <taxon>Maltschvirus maltsch</taxon>
    </lineage>
</organism>
<proteinExistence type="predicted"/>
<name>A0A6J5QJG5_9CAUD</name>
<evidence type="ECO:0000313" key="1">
    <source>
        <dbReference type="EMBL" id="CAB4184503.1"/>
    </source>
</evidence>